<organism evidence="1 2">
    <name type="scientific">Corynespora cassiicola Philippines</name>
    <dbReference type="NCBI Taxonomy" id="1448308"/>
    <lineage>
        <taxon>Eukaryota</taxon>
        <taxon>Fungi</taxon>
        <taxon>Dikarya</taxon>
        <taxon>Ascomycota</taxon>
        <taxon>Pezizomycotina</taxon>
        <taxon>Dothideomycetes</taxon>
        <taxon>Pleosporomycetidae</taxon>
        <taxon>Pleosporales</taxon>
        <taxon>Corynesporascaceae</taxon>
        <taxon>Corynespora</taxon>
    </lineage>
</organism>
<name>A0A2T2P8S1_CORCC</name>
<evidence type="ECO:0000313" key="1">
    <source>
        <dbReference type="EMBL" id="PSN74054.1"/>
    </source>
</evidence>
<sequence>MSSTLIMIVPLYECRLLILTTWCSTFLISPLNSYSFDITSLVPGTISADISASILPGAKEILSAMLTTFFAARDDGIAHSINVRTDSNIERSADGPHADRTLFCGEAYRLPSPLVARLNQAQQRAMRDTLGMSGLTTHVVAEVVRTWESYCGQIARDELKDHSVTTIFRAFTDLEHCFLQKCGSNFWILDQE</sequence>
<proteinExistence type="predicted"/>
<accession>A0A2T2P8S1</accession>
<gene>
    <name evidence="1" type="ORF">BS50DRAFT_627421</name>
</gene>
<dbReference type="AlphaFoldDB" id="A0A2T2P8S1"/>
<dbReference type="Proteomes" id="UP000240883">
    <property type="component" value="Unassembled WGS sequence"/>
</dbReference>
<protein>
    <submittedName>
        <fullName evidence="1">Uncharacterized protein</fullName>
    </submittedName>
</protein>
<evidence type="ECO:0000313" key="2">
    <source>
        <dbReference type="Proteomes" id="UP000240883"/>
    </source>
</evidence>
<reference evidence="1 2" key="1">
    <citation type="journal article" date="2018" name="Front. Microbiol.">
        <title>Genome-Wide Analysis of Corynespora cassiicola Leaf Fall Disease Putative Effectors.</title>
        <authorList>
            <person name="Lopez D."/>
            <person name="Ribeiro S."/>
            <person name="Label P."/>
            <person name="Fumanal B."/>
            <person name="Venisse J.S."/>
            <person name="Kohler A."/>
            <person name="de Oliveira R.R."/>
            <person name="Labutti K."/>
            <person name="Lipzen A."/>
            <person name="Lail K."/>
            <person name="Bauer D."/>
            <person name="Ohm R.A."/>
            <person name="Barry K.W."/>
            <person name="Spatafora J."/>
            <person name="Grigoriev I.V."/>
            <person name="Martin F.M."/>
            <person name="Pujade-Renaud V."/>
        </authorList>
    </citation>
    <scope>NUCLEOTIDE SEQUENCE [LARGE SCALE GENOMIC DNA]</scope>
    <source>
        <strain evidence="1 2">Philippines</strain>
    </source>
</reference>
<keyword evidence="2" id="KW-1185">Reference proteome</keyword>
<dbReference type="EMBL" id="KZ678128">
    <property type="protein sequence ID" value="PSN74054.1"/>
    <property type="molecule type" value="Genomic_DNA"/>
</dbReference>